<evidence type="ECO:0000313" key="9">
    <source>
        <dbReference type="Proteomes" id="UP001484239"/>
    </source>
</evidence>
<evidence type="ECO:0000256" key="2">
    <source>
        <dbReference type="ARBA" id="ARBA00006275"/>
    </source>
</evidence>
<dbReference type="InterPro" id="IPR011990">
    <property type="entry name" value="TPR-like_helical_dom_sf"/>
</dbReference>
<organism evidence="8 9">
    <name type="scientific">Gaopeijia maritima</name>
    <dbReference type="NCBI Taxonomy" id="3119007"/>
    <lineage>
        <taxon>Bacteria</taxon>
        <taxon>Pseudomonadati</taxon>
        <taxon>Gemmatimonadota</taxon>
        <taxon>Longimicrobiia</taxon>
        <taxon>Gaopeijiales</taxon>
        <taxon>Gaopeijiaceae</taxon>
        <taxon>Gaopeijia</taxon>
    </lineage>
</organism>
<dbReference type="InterPro" id="IPR012944">
    <property type="entry name" value="SusD_RagB_dom"/>
</dbReference>
<dbReference type="RefSeq" id="WP_405277770.1">
    <property type="nucleotide sequence ID" value="NZ_CP144380.1"/>
</dbReference>
<evidence type="ECO:0000313" key="8">
    <source>
        <dbReference type="EMBL" id="MEK9500020.1"/>
    </source>
</evidence>
<feature type="domain" description="RagB/SusD" evidence="7">
    <location>
        <begin position="312"/>
        <end position="389"/>
    </location>
</feature>
<evidence type="ECO:0000259" key="7">
    <source>
        <dbReference type="Pfam" id="PF07980"/>
    </source>
</evidence>
<protein>
    <submittedName>
        <fullName evidence="8">RagB/SusD family nutrient uptake outer membrane protein</fullName>
    </submittedName>
</protein>
<gene>
    <name evidence="8" type="ORF">WI372_03350</name>
</gene>
<dbReference type="SUPFAM" id="SSF48452">
    <property type="entry name" value="TPR-like"/>
    <property type="match status" value="1"/>
</dbReference>
<dbReference type="Pfam" id="PF07980">
    <property type="entry name" value="SusD_RagB"/>
    <property type="match status" value="1"/>
</dbReference>
<sequence length="415" mass="45186">MKIMNRKSVWTVALLLPLAGCSEVLSLDVESPGRIADDDLNNADAVPGLVAGMSYDLTQAYGGVLQELSLASGELWHGGSYDFGTYPRGILLQEPADWDGSYGTMQQARYVAEAGLKRIANVLEPDLYERSPDVARAYLLAGFANRLMGEVQCETTVDFDGEPSGVLPRTEHFSRADSLFSRAIAVGGAAGADAIVTAAYGGRASVRAWLGNWSQAVNDAGQVPDDFQYDAIFSTAVGAVSNDLVFETNSRKEFTVFNTVWADNDPEDPRVPWRIVLDNAGQVEKGQDGETDFYQQLKYLTEDDDQALTKGTEMLVLRAEAALRDGDLQGMTDRLNEARAVYGLDPIDVPGSVAEAWPVLRMERGATVWLEGRTLWDLHRWKAEGGAVADPFAEGRDTCFPISDEEMRVNPNIGG</sequence>
<keyword evidence="5" id="KW-0998">Cell outer membrane</keyword>
<evidence type="ECO:0000256" key="5">
    <source>
        <dbReference type="ARBA" id="ARBA00023237"/>
    </source>
</evidence>
<name>A0ABU9E7T9_9BACT</name>
<evidence type="ECO:0000256" key="6">
    <source>
        <dbReference type="SAM" id="SignalP"/>
    </source>
</evidence>
<dbReference type="Proteomes" id="UP001484239">
    <property type="component" value="Unassembled WGS sequence"/>
</dbReference>
<evidence type="ECO:0000256" key="3">
    <source>
        <dbReference type="ARBA" id="ARBA00022729"/>
    </source>
</evidence>
<comment type="similarity">
    <text evidence="2">Belongs to the SusD family.</text>
</comment>
<evidence type="ECO:0000256" key="4">
    <source>
        <dbReference type="ARBA" id="ARBA00023136"/>
    </source>
</evidence>
<keyword evidence="4" id="KW-0472">Membrane</keyword>
<comment type="caution">
    <text evidence="8">The sequence shown here is derived from an EMBL/GenBank/DDBJ whole genome shotgun (WGS) entry which is preliminary data.</text>
</comment>
<proteinExistence type="inferred from homology"/>
<dbReference type="EMBL" id="JBBHLI010000001">
    <property type="protein sequence ID" value="MEK9500020.1"/>
    <property type="molecule type" value="Genomic_DNA"/>
</dbReference>
<accession>A0ABU9E7T9</accession>
<evidence type="ECO:0000256" key="1">
    <source>
        <dbReference type="ARBA" id="ARBA00004442"/>
    </source>
</evidence>
<dbReference type="Gene3D" id="1.25.40.390">
    <property type="match status" value="1"/>
</dbReference>
<comment type="subcellular location">
    <subcellularLocation>
        <location evidence="1">Cell outer membrane</location>
    </subcellularLocation>
</comment>
<reference evidence="8 9" key="1">
    <citation type="submission" date="2024-02" db="EMBL/GenBank/DDBJ databases">
        <title>A novel Gemmatimonadota bacterium.</title>
        <authorList>
            <person name="Du Z.-J."/>
            <person name="Ye Y.-Q."/>
        </authorList>
    </citation>
    <scope>NUCLEOTIDE SEQUENCE [LARGE SCALE GENOMIC DNA]</scope>
    <source>
        <strain evidence="8 9">DH-20</strain>
    </source>
</reference>
<keyword evidence="9" id="KW-1185">Reference proteome</keyword>
<feature type="signal peptide" evidence="6">
    <location>
        <begin position="1"/>
        <end position="26"/>
    </location>
</feature>
<feature type="chain" id="PRO_5046473931" evidence="6">
    <location>
        <begin position="27"/>
        <end position="415"/>
    </location>
</feature>
<keyword evidence="3 6" id="KW-0732">Signal</keyword>